<feature type="domain" description="Nephrocystin 3-like N-terminal" evidence="2">
    <location>
        <begin position="38"/>
        <end position="141"/>
    </location>
</feature>
<dbReference type="PANTHER" id="PTHR10039">
    <property type="entry name" value="AMELOGENIN"/>
    <property type="match status" value="1"/>
</dbReference>
<name>A0AA40DJ70_9PEZI</name>
<gene>
    <name evidence="3" type="ORF">B0H67DRAFT_558341</name>
</gene>
<evidence type="ECO:0000313" key="3">
    <source>
        <dbReference type="EMBL" id="KAK0702727.1"/>
    </source>
</evidence>
<dbReference type="InterPro" id="IPR056884">
    <property type="entry name" value="NPHP3-like_N"/>
</dbReference>
<dbReference type="PANTHER" id="PTHR10039:SF5">
    <property type="entry name" value="NACHT DOMAIN-CONTAINING PROTEIN"/>
    <property type="match status" value="1"/>
</dbReference>
<evidence type="ECO:0000256" key="1">
    <source>
        <dbReference type="ARBA" id="ARBA00022737"/>
    </source>
</evidence>
<accession>A0AA40DJ70</accession>
<keyword evidence="1" id="KW-0677">Repeat</keyword>
<organism evidence="3 4">
    <name type="scientific">Lasiosphaeris hirsuta</name>
    <dbReference type="NCBI Taxonomy" id="260670"/>
    <lineage>
        <taxon>Eukaryota</taxon>
        <taxon>Fungi</taxon>
        <taxon>Dikarya</taxon>
        <taxon>Ascomycota</taxon>
        <taxon>Pezizomycotina</taxon>
        <taxon>Sordariomycetes</taxon>
        <taxon>Sordariomycetidae</taxon>
        <taxon>Sordariales</taxon>
        <taxon>Lasiosphaeriaceae</taxon>
        <taxon>Lasiosphaeris</taxon>
    </lineage>
</organism>
<keyword evidence="4" id="KW-1185">Reference proteome</keyword>
<evidence type="ECO:0000313" key="4">
    <source>
        <dbReference type="Proteomes" id="UP001172102"/>
    </source>
</evidence>
<comment type="caution">
    <text evidence="3">The sequence shown here is derived from an EMBL/GenBank/DDBJ whole genome shotgun (WGS) entry which is preliminary data.</text>
</comment>
<reference evidence="3" key="1">
    <citation type="submission" date="2023-06" db="EMBL/GenBank/DDBJ databases">
        <title>Genome-scale phylogeny and comparative genomics of the fungal order Sordariales.</title>
        <authorList>
            <consortium name="Lawrence Berkeley National Laboratory"/>
            <person name="Hensen N."/>
            <person name="Bonometti L."/>
            <person name="Westerberg I."/>
            <person name="Brannstrom I.O."/>
            <person name="Guillou S."/>
            <person name="Cros-Aarteil S."/>
            <person name="Calhoun S."/>
            <person name="Haridas S."/>
            <person name="Kuo A."/>
            <person name="Mondo S."/>
            <person name="Pangilinan J."/>
            <person name="Riley R."/>
            <person name="Labutti K."/>
            <person name="Andreopoulos B."/>
            <person name="Lipzen A."/>
            <person name="Chen C."/>
            <person name="Yanf M."/>
            <person name="Daum C."/>
            <person name="Ng V."/>
            <person name="Clum A."/>
            <person name="Steindorff A."/>
            <person name="Ohm R."/>
            <person name="Martin F."/>
            <person name="Silar P."/>
            <person name="Natvig D."/>
            <person name="Lalanne C."/>
            <person name="Gautier V."/>
            <person name="Ament-Velasquez S.L."/>
            <person name="Kruys A."/>
            <person name="Hutchinson M.I."/>
            <person name="Powell A.J."/>
            <person name="Barry K."/>
            <person name="Miller A.N."/>
            <person name="Grigoriev I.V."/>
            <person name="Debuchy R."/>
            <person name="Gladieux P."/>
            <person name="Thoren M.H."/>
            <person name="Johannesson H."/>
        </authorList>
    </citation>
    <scope>NUCLEOTIDE SEQUENCE</scope>
    <source>
        <strain evidence="3">SMH4607-1</strain>
    </source>
</reference>
<dbReference type="EMBL" id="JAUKUA010000008">
    <property type="protein sequence ID" value="KAK0702727.1"/>
    <property type="molecule type" value="Genomic_DNA"/>
</dbReference>
<dbReference type="AlphaFoldDB" id="A0AA40DJ70"/>
<dbReference type="Proteomes" id="UP001172102">
    <property type="component" value="Unassembled WGS sequence"/>
</dbReference>
<evidence type="ECO:0000259" key="2">
    <source>
        <dbReference type="Pfam" id="PF24883"/>
    </source>
</evidence>
<protein>
    <recommendedName>
        <fullName evidence="2">Nephrocystin 3-like N-terminal domain-containing protein</fullName>
    </recommendedName>
</protein>
<sequence length="364" mass="42317">MPQELGRTIHSIDALYDFVYTPELNLRMDQIEDPFSNSFHWVFDVPIFTQGLQVGPQLFWIHGKLGLGKLTWMKFIYKSRHTWDLLHNWRTNVLEIKASFFFHYRVTAIQKSFEGVLRSLIAQILRTHMDALSKTHRLYWDEYQEITGGGEKARNRYKAFKRSASLKPPFESFERHGNSQTLSLLAQIVTEFRSEDRPVLKLERILRLLLKQDALKMHLVVFFDALDEFDGPLDVISRFLKGLTQASETSATRVKVCFSSRPWEPLRAHFSSYPNFALEGYTITEIENYTASSVADWEVENLVIINPAPKVISRANAIFLWVTLAIRVLHEPYLSSPEKVAPALMEQKLQELPDDPFDFYKVTI</sequence>
<proteinExistence type="predicted"/>
<dbReference type="Pfam" id="PF24883">
    <property type="entry name" value="NPHP3_N"/>
    <property type="match status" value="1"/>
</dbReference>